<comment type="caution">
    <text evidence="1">The sequence shown here is derived from an EMBL/GenBank/DDBJ whole genome shotgun (WGS) entry which is preliminary data.</text>
</comment>
<dbReference type="Proteomes" id="UP001203410">
    <property type="component" value="Unassembled WGS sequence"/>
</dbReference>
<evidence type="ECO:0000313" key="1">
    <source>
        <dbReference type="EMBL" id="MCL6699599.1"/>
    </source>
</evidence>
<dbReference type="RefSeq" id="WP_249905052.1">
    <property type="nucleotide sequence ID" value="NZ_JAMGBA010000003.1"/>
</dbReference>
<name>A0ABT0RXH3_9SPHN</name>
<dbReference type="EMBL" id="JAMGBA010000003">
    <property type="protein sequence ID" value="MCL6699599.1"/>
    <property type="molecule type" value="Genomic_DNA"/>
</dbReference>
<keyword evidence="2" id="KW-1185">Reference proteome</keyword>
<organism evidence="1 2">
    <name type="scientific">Sphingomonas caseinilyticus</name>
    <dbReference type="NCBI Taxonomy" id="2908205"/>
    <lineage>
        <taxon>Bacteria</taxon>
        <taxon>Pseudomonadati</taxon>
        <taxon>Pseudomonadota</taxon>
        <taxon>Alphaproteobacteria</taxon>
        <taxon>Sphingomonadales</taxon>
        <taxon>Sphingomonadaceae</taxon>
        <taxon>Sphingomonas</taxon>
    </lineage>
</organism>
<proteinExistence type="predicted"/>
<protein>
    <recommendedName>
        <fullName evidence="3">AbiV family abortive infection protein</fullName>
    </recommendedName>
</protein>
<accession>A0ABT0RXH3</accession>
<sequence>MSEAKIRLLSVNGQLEEAVERYRHDNIQLSFVAEFCYMQLRRSTELIALAVLVAHNEHPDFRTKKFIDKWNPEDLMEELSKLNPKAFPQAVEFYEQSPETVYVMLPRATNTVVRDLVGKVYITSCDRLHTGHLRAVLKKRNKDYSLDFIRDSVTSLAKALNNHILELPDGRWIRASLRAEEPGPVFCQWLNQPPPPQSAEPETPSLP</sequence>
<evidence type="ECO:0008006" key="3">
    <source>
        <dbReference type="Google" id="ProtNLM"/>
    </source>
</evidence>
<reference evidence="1 2" key="1">
    <citation type="submission" date="2022-05" db="EMBL/GenBank/DDBJ databases">
        <authorList>
            <person name="Jo J.-H."/>
            <person name="Im W.-T."/>
        </authorList>
    </citation>
    <scope>NUCLEOTIDE SEQUENCE [LARGE SCALE GENOMIC DNA]</scope>
    <source>
        <strain evidence="1 2">NSE70-1</strain>
    </source>
</reference>
<gene>
    <name evidence="1" type="ORF">LZ496_12505</name>
</gene>
<evidence type="ECO:0000313" key="2">
    <source>
        <dbReference type="Proteomes" id="UP001203410"/>
    </source>
</evidence>